<dbReference type="EMBL" id="CAJFCV020000005">
    <property type="protein sequence ID" value="CAG9120520.1"/>
    <property type="molecule type" value="Genomic_DNA"/>
</dbReference>
<reference evidence="5" key="1">
    <citation type="submission" date="2016-11" db="UniProtKB">
        <authorList>
            <consortium name="WormBaseParasite"/>
        </authorList>
    </citation>
    <scope>IDENTIFICATION</scope>
</reference>
<reference evidence="2" key="2">
    <citation type="submission" date="2020-09" db="EMBL/GenBank/DDBJ databases">
        <authorList>
            <person name="Kikuchi T."/>
        </authorList>
    </citation>
    <scope>NUCLEOTIDE SEQUENCE</scope>
    <source>
        <strain evidence="2">Ka4C1</strain>
    </source>
</reference>
<sequence>MARHPDQHRPNPAPVEGVAGPVQDGQPPVRAAQPQREVQPLAQAARVGGRARNPACGSACRRAPVRFNDDGAPVPMEE</sequence>
<gene>
    <name evidence="2" type="ORF">BXYJ_LOCUS10662</name>
</gene>
<proteinExistence type="predicted"/>
<evidence type="ECO:0000313" key="4">
    <source>
        <dbReference type="Proteomes" id="UP000659654"/>
    </source>
</evidence>
<accession>A0A1I7S6K6</accession>
<dbReference type="Proteomes" id="UP000659654">
    <property type="component" value="Unassembled WGS sequence"/>
</dbReference>
<name>A0A1I7S6K6_BURXY</name>
<evidence type="ECO:0000313" key="2">
    <source>
        <dbReference type="EMBL" id="CAD5229787.1"/>
    </source>
</evidence>
<dbReference type="Proteomes" id="UP000582659">
    <property type="component" value="Unassembled WGS sequence"/>
</dbReference>
<dbReference type="Proteomes" id="UP000095284">
    <property type="component" value="Unplaced"/>
</dbReference>
<organism evidence="3 5">
    <name type="scientific">Bursaphelenchus xylophilus</name>
    <name type="common">Pinewood nematode worm</name>
    <name type="synonym">Aphelenchoides xylophilus</name>
    <dbReference type="NCBI Taxonomy" id="6326"/>
    <lineage>
        <taxon>Eukaryota</taxon>
        <taxon>Metazoa</taxon>
        <taxon>Ecdysozoa</taxon>
        <taxon>Nematoda</taxon>
        <taxon>Chromadorea</taxon>
        <taxon>Rhabditida</taxon>
        <taxon>Tylenchina</taxon>
        <taxon>Tylenchomorpha</taxon>
        <taxon>Aphelenchoidea</taxon>
        <taxon>Aphelenchoididae</taxon>
        <taxon>Bursaphelenchus</taxon>
    </lineage>
</organism>
<evidence type="ECO:0000313" key="5">
    <source>
        <dbReference type="WBParaSite" id="BXY_0864400.1"/>
    </source>
</evidence>
<evidence type="ECO:0000313" key="3">
    <source>
        <dbReference type="Proteomes" id="UP000095284"/>
    </source>
</evidence>
<feature type="region of interest" description="Disordered" evidence="1">
    <location>
        <begin position="1"/>
        <end position="78"/>
    </location>
</feature>
<dbReference type="AlphaFoldDB" id="A0A1I7S6K6"/>
<keyword evidence="4" id="KW-1185">Reference proteome</keyword>
<dbReference type="EMBL" id="CAJFDI010000005">
    <property type="protein sequence ID" value="CAD5229787.1"/>
    <property type="molecule type" value="Genomic_DNA"/>
</dbReference>
<evidence type="ECO:0000256" key="1">
    <source>
        <dbReference type="SAM" id="MobiDB-lite"/>
    </source>
</evidence>
<protein>
    <submittedName>
        <fullName evidence="2">(pine wood nematode) hypothetical protein</fullName>
    </submittedName>
</protein>
<dbReference type="WBParaSite" id="BXY_0864400.1">
    <property type="protein sequence ID" value="BXY_0864400.1"/>
    <property type="gene ID" value="BXY_0864400"/>
</dbReference>